<reference evidence="3" key="1">
    <citation type="submission" date="2013-05" db="EMBL/GenBank/DDBJ databases">
        <title>The Genome sequence of Mucor circinelloides f. circinelloides 1006PhL.</title>
        <authorList>
            <consortium name="The Broad Institute Genomics Platform"/>
            <person name="Cuomo C."/>
            <person name="Earl A."/>
            <person name="Findley K."/>
            <person name="Lee S.C."/>
            <person name="Walker B."/>
            <person name="Young S."/>
            <person name="Zeng Q."/>
            <person name="Gargeya S."/>
            <person name="Fitzgerald M."/>
            <person name="Haas B."/>
            <person name="Abouelleil A."/>
            <person name="Allen A.W."/>
            <person name="Alvarado L."/>
            <person name="Arachchi H.M."/>
            <person name="Berlin A.M."/>
            <person name="Chapman S.B."/>
            <person name="Gainer-Dewar J."/>
            <person name="Goldberg J."/>
            <person name="Griggs A."/>
            <person name="Gujja S."/>
            <person name="Hansen M."/>
            <person name="Howarth C."/>
            <person name="Imamovic A."/>
            <person name="Ireland A."/>
            <person name="Larimer J."/>
            <person name="McCowan C."/>
            <person name="Murphy C."/>
            <person name="Pearson M."/>
            <person name="Poon T.W."/>
            <person name="Priest M."/>
            <person name="Roberts A."/>
            <person name="Saif S."/>
            <person name="Shea T."/>
            <person name="Sisk P."/>
            <person name="Sykes S."/>
            <person name="Wortman J."/>
            <person name="Nusbaum C."/>
            <person name="Birren B."/>
        </authorList>
    </citation>
    <scope>NUCLEOTIDE SEQUENCE [LARGE SCALE GENOMIC DNA]</scope>
    <source>
        <strain evidence="3">1006PhL</strain>
    </source>
</reference>
<evidence type="ECO:0000313" key="2">
    <source>
        <dbReference type="EMBL" id="EPB90445.1"/>
    </source>
</evidence>
<name>S2KDP3_MUCC1</name>
<accession>S2KDP3</accession>
<feature type="compositionally biased region" description="Low complexity" evidence="1">
    <location>
        <begin position="39"/>
        <end position="59"/>
    </location>
</feature>
<dbReference type="AlphaFoldDB" id="S2KDP3"/>
<feature type="region of interest" description="Disordered" evidence="1">
    <location>
        <begin position="38"/>
        <end position="59"/>
    </location>
</feature>
<dbReference type="VEuPathDB" id="FungiDB:HMPREF1544_02653"/>
<keyword evidence="3" id="KW-1185">Reference proteome</keyword>
<feature type="compositionally biased region" description="Acidic residues" evidence="1">
    <location>
        <begin position="107"/>
        <end position="124"/>
    </location>
</feature>
<dbReference type="OrthoDB" id="10307816at2759"/>
<proteinExistence type="predicted"/>
<feature type="region of interest" description="Disordered" evidence="1">
    <location>
        <begin position="92"/>
        <end position="124"/>
    </location>
</feature>
<evidence type="ECO:0000256" key="1">
    <source>
        <dbReference type="SAM" id="MobiDB-lite"/>
    </source>
</evidence>
<protein>
    <submittedName>
        <fullName evidence="2">Uncharacterized protein</fullName>
    </submittedName>
</protein>
<dbReference type="Proteomes" id="UP000014254">
    <property type="component" value="Unassembled WGS sequence"/>
</dbReference>
<dbReference type="EMBL" id="KE123920">
    <property type="protein sequence ID" value="EPB90445.1"/>
    <property type="molecule type" value="Genomic_DNA"/>
</dbReference>
<dbReference type="InParanoid" id="S2KDP3"/>
<evidence type="ECO:0000313" key="3">
    <source>
        <dbReference type="Proteomes" id="UP000014254"/>
    </source>
</evidence>
<sequence length="329" mass="36898">MDYKDMVNSMKELCEMANEDQEMYNVDTDWNKEVEEDFVSQVPPSSVSSSAPLPAPSPAFSSRIMFEEFTSPPRSPSPLSSFVLQQLVDAAQIQSSPSPQKEKNETEQDEMELDDEDEDTDEDGILFGSLDKARKVTIDLMKQLKEEFGADVAKQLIVESAKAAGVALHGNRDTSIRIDVPLDDMRLRLQSFSTATLQIKQRENGTNLIDRCVEIMVQLEVAHLIEEADEDEKSKELNVQLQKALKIDSSTQYSKFKRKCSRVKKLCDVLGVAGGCALGMYIKIYAIENMINVDFKTMIVDLKSKTELLNFCKTLQVSRDGMPMLALSV</sequence>
<organism evidence="2 3">
    <name type="scientific">Mucor circinelloides f. circinelloides (strain 1006PhL)</name>
    <name type="common">Mucormycosis agent</name>
    <name type="synonym">Calyptromyces circinelloides</name>
    <dbReference type="NCBI Taxonomy" id="1220926"/>
    <lineage>
        <taxon>Eukaryota</taxon>
        <taxon>Fungi</taxon>
        <taxon>Fungi incertae sedis</taxon>
        <taxon>Mucoromycota</taxon>
        <taxon>Mucoromycotina</taxon>
        <taxon>Mucoromycetes</taxon>
        <taxon>Mucorales</taxon>
        <taxon>Mucorineae</taxon>
        <taxon>Mucoraceae</taxon>
        <taxon>Mucor</taxon>
    </lineage>
</organism>
<gene>
    <name evidence="2" type="ORF">HMPREF1544_02653</name>
</gene>